<evidence type="ECO:0000313" key="2">
    <source>
        <dbReference type="EMBL" id="KAG0574532.1"/>
    </source>
</evidence>
<dbReference type="EMBL" id="CM026426">
    <property type="protein sequence ID" value="KAG0574522.1"/>
    <property type="molecule type" value="Genomic_DNA"/>
</dbReference>
<comment type="caution">
    <text evidence="1">The sequence shown here is derived from an EMBL/GenBank/DDBJ whole genome shotgun (WGS) entry which is preliminary data.</text>
</comment>
<reference evidence="1" key="1">
    <citation type="submission" date="2020-06" db="EMBL/GenBank/DDBJ databases">
        <title>WGS assembly of Ceratodon purpureus strain R40.</title>
        <authorList>
            <person name="Carey S.B."/>
            <person name="Jenkins J."/>
            <person name="Shu S."/>
            <person name="Lovell J.T."/>
            <person name="Sreedasyam A."/>
            <person name="Maumus F."/>
            <person name="Tiley G.P."/>
            <person name="Fernandez-Pozo N."/>
            <person name="Barry K."/>
            <person name="Chen C."/>
            <person name="Wang M."/>
            <person name="Lipzen A."/>
            <person name="Daum C."/>
            <person name="Saski C.A."/>
            <person name="Payton A.C."/>
            <person name="Mcbreen J.C."/>
            <person name="Conrad R.E."/>
            <person name="Kollar L.M."/>
            <person name="Olsson S."/>
            <person name="Huttunen S."/>
            <person name="Landis J.B."/>
            <person name="Wickett N.J."/>
            <person name="Johnson M.G."/>
            <person name="Rensing S.A."/>
            <person name="Grimwood J."/>
            <person name="Schmutz J."/>
            <person name="Mcdaniel S.F."/>
        </authorList>
    </citation>
    <scope>NUCLEOTIDE SEQUENCE</scope>
    <source>
        <strain evidence="1">R40</strain>
    </source>
</reference>
<evidence type="ECO:0000313" key="1">
    <source>
        <dbReference type="EMBL" id="KAG0574522.1"/>
    </source>
</evidence>
<accession>A0A8T0HU12</accession>
<gene>
    <name evidence="1" type="ORF">KC19_VG268400</name>
    <name evidence="2" type="ORF">KC19_VG269400</name>
</gene>
<name>A0A8T0HU12_CERPU</name>
<proteinExistence type="predicted"/>
<organism evidence="1 3">
    <name type="scientific">Ceratodon purpureus</name>
    <name type="common">Fire moss</name>
    <name type="synonym">Dicranum purpureum</name>
    <dbReference type="NCBI Taxonomy" id="3225"/>
    <lineage>
        <taxon>Eukaryota</taxon>
        <taxon>Viridiplantae</taxon>
        <taxon>Streptophyta</taxon>
        <taxon>Embryophyta</taxon>
        <taxon>Bryophyta</taxon>
        <taxon>Bryophytina</taxon>
        <taxon>Bryopsida</taxon>
        <taxon>Dicranidae</taxon>
        <taxon>Pseudoditrichales</taxon>
        <taxon>Ditrichaceae</taxon>
        <taxon>Ceratodon</taxon>
    </lineage>
</organism>
<sequence length="109" mass="12874">MAFHSKPRFPRHATENWLHLHPGTGGDCHAREEHDGSQIVLWESTLKRITVHEAHGQAKIVEDLGRKDSVWERTTRQHIWEPTQLYFITTQMYYMTTTRLSRSHQAKKI</sequence>
<evidence type="ECO:0000313" key="3">
    <source>
        <dbReference type="Proteomes" id="UP000822688"/>
    </source>
</evidence>
<protein>
    <submittedName>
        <fullName evidence="1">Uncharacterized protein</fullName>
    </submittedName>
</protein>
<dbReference type="Proteomes" id="UP000822688">
    <property type="component" value="Chromosome V"/>
</dbReference>
<keyword evidence="3" id="KW-1185">Reference proteome</keyword>
<dbReference type="AlphaFoldDB" id="A0A8T0HU12"/>
<dbReference type="EMBL" id="CM026426">
    <property type="protein sequence ID" value="KAG0574532.1"/>
    <property type="molecule type" value="Genomic_DNA"/>
</dbReference>